<feature type="domain" description="EamA" evidence="7">
    <location>
        <begin position="167"/>
        <end position="301"/>
    </location>
</feature>
<feature type="transmembrane region" description="Helical" evidence="6">
    <location>
        <begin position="221"/>
        <end position="248"/>
    </location>
</feature>
<evidence type="ECO:0000256" key="6">
    <source>
        <dbReference type="SAM" id="Phobius"/>
    </source>
</evidence>
<feature type="transmembrane region" description="Helical" evidence="6">
    <location>
        <begin position="21"/>
        <end position="41"/>
    </location>
</feature>
<feature type="transmembrane region" description="Helical" evidence="6">
    <location>
        <begin position="53"/>
        <end position="73"/>
    </location>
</feature>
<dbReference type="EMBL" id="JAEKJA010000024">
    <property type="protein sequence ID" value="MBJ3778167.1"/>
    <property type="molecule type" value="Genomic_DNA"/>
</dbReference>
<feature type="transmembrane region" description="Helical" evidence="6">
    <location>
        <begin position="166"/>
        <end position="186"/>
    </location>
</feature>
<dbReference type="PANTHER" id="PTHR32322">
    <property type="entry name" value="INNER MEMBRANE TRANSPORTER"/>
    <property type="match status" value="1"/>
</dbReference>
<comment type="subcellular location">
    <subcellularLocation>
        <location evidence="1">Membrane</location>
        <topology evidence="1">Multi-pass membrane protein</topology>
    </subcellularLocation>
</comment>
<dbReference type="InterPro" id="IPR050638">
    <property type="entry name" value="AA-Vitamin_Transporters"/>
</dbReference>
<dbReference type="RefSeq" id="WP_198884074.1">
    <property type="nucleotide sequence ID" value="NZ_JAEKJA010000024.1"/>
</dbReference>
<dbReference type="InterPro" id="IPR000620">
    <property type="entry name" value="EamA_dom"/>
</dbReference>
<comment type="caution">
    <text evidence="8">The sequence shown here is derived from an EMBL/GenBank/DDBJ whole genome shotgun (WGS) entry which is preliminary data.</text>
</comment>
<dbReference type="SUPFAM" id="SSF103481">
    <property type="entry name" value="Multidrug resistance efflux transporter EmrE"/>
    <property type="match status" value="2"/>
</dbReference>
<name>A0A934MF14_9HYPH</name>
<dbReference type="InterPro" id="IPR037185">
    <property type="entry name" value="EmrE-like"/>
</dbReference>
<evidence type="ECO:0000256" key="1">
    <source>
        <dbReference type="ARBA" id="ARBA00004141"/>
    </source>
</evidence>
<protein>
    <submittedName>
        <fullName evidence="8">DMT family transporter</fullName>
    </submittedName>
</protein>
<proteinExistence type="inferred from homology"/>
<sequence>MPIATTARAQTAAPDASLMRGVGYGLAAVVMWAGYLSFARAGIRIGLAPQDIVFLRFAPAAALTLPWLIRFRHASLLRIGVPRSILLALTAGPLFIILGATGYTFAPLAHGAVVQPATVTLAAMAIAWLFLGERLTAGRALGIGVIIVGLVLIASGDPGETGEATWVGDLLFAAAGLCWAVFTVLLKRWNVGGLAATAIVSVLSGALVVPSFIALDSFERLAAIGIGTLLVQILVQGVCAGFLAVVAYGRAVDALGASRAALFPALVPAVALVIGIPITGELPTSMELVGAVLATFGLTVAIGVLRVRLPGGR</sequence>
<dbReference type="AlphaFoldDB" id="A0A934MF14"/>
<feature type="domain" description="EamA" evidence="7">
    <location>
        <begin position="20"/>
        <end position="154"/>
    </location>
</feature>
<evidence type="ECO:0000256" key="5">
    <source>
        <dbReference type="ARBA" id="ARBA00023136"/>
    </source>
</evidence>
<comment type="similarity">
    <text evidence="2">Belongs to the EamA transporter family.</text>
</comment>
<evidence type="ECO:0000313" key="8">
    <source>
        <dbReference type="EMBL" id="MBJ3778167.1"/>
    </source>
</evidence>
<feature type="transmembrane region" description="Helical" evidence="6">
    <location>
        <begin position="138"/>
        <end position="154"/>
    </location>
</feature>
<accession>A0A934MF14</accession>
<evidence type="ECO:0000313" key="9">
    <source>
        <dbReference type="Proteomes" id="UP000609531"/>
    </source>
</evidence>
<dbReference type="Proteomes" id="UP000609531">
    <property type="component" value="Unassembled WGS sequence"/>
</dbReference>
<reference evidence="8" key="1">
    <citation type="submission" date="2020-12" db="EMBL/GenBank/DDBJ databases">
        <title>Bacterial taxonomy.</title>
        <authorList>
            <person name="Pan X."/>
        </authorList>
    </citation>
    <scope>NUCLEOTIDE SEQUENCE</scope>
    <source>
        <strain evidence="8">B2012</strain>
    </source>
</reference>
<keyword evidence="4 6" id="KW-1133">Transmembrane helix</keyword>
<feature type="transmembrane region" description="Helical" evidence="6">
    <location>
        <begin position="286"/>
        <end position="307"/>
    </location>
</feature>
<gene>
    <name evidence="8" type="ORF">JCR33_20875</name>
</gene>
<dbReference type="GO" id="GO:0016020">
    <property type="term" value="C:membrane"/>
    <property type="evidence" value="ECO:0007669"/>
    <property type="project" value="UniProtKB-SubCell"/>
</dbReference>
<organism evidence="8 9">
    <name type="scientific">Acuticoccus mangrovi</name>
    <dbReference type="NCBI Taxonomy" id="2796142"/>
    <lineage>
        <taxon>Bacteria</taxon>
        <taxon>Pseudomonadati</taxon>
        <taxon>Pseudomonadota</taxon>
        <taxon>Alphaproteobacteria</taxon>
        <taxon>Hyphomicrobiales</taxon>
        <taxon>Amorphaceae</taxon>
        <taxon>Acuticoccus</taxon>
    </lineage>
</organism>
<evidence type="ECO:0000256" key="2">
    <source>
        <dbReference type="ARBA" id="ARBA00007362"/>
    </source>
</evidence>
<dbReference type="Pfam" id="PF00892">
    <property type="entry name" value="EamA"/>
    <property type="match status" value="2"/>
</dbReference>
<keyword evidence="3 6" id="KW-0812">Transmembrane</keyword>
<evidence type="ECO:0000259" key="7">
    <source>
        <dbReference type="Pfam" id="PF00892"/>
    </source>
</evidence>
<evidence type="ECO:0000256" key="3">
    <source>
        <dbReference type="ARBA" id="ARBA00022692"/>
    </source>
</evidence>
<keyword evidence="9" id="KW-1185">Reference proteome</keyword>
<feature type="transmembrane region" description="Helical" evidence="6">
    <location>
        <begin position="260"/>
        <end position="280"/>
    </location>
</feature>
<feature type="transmembrane region" description="Helical" evidence="6">
    <location>
        <begin position="85"/>
        <end position="106"/>
    </location>
</feature>
<feature type="transmembrane region" description="Helical" evidence="6">
    <location>
        <begin position="112"/>
        <end position="131"/>
    </location>
</feature>
<dbReference type="PANTHER" id="PTHR32322:SF2">
    <property type="entry name" value="EAMA DOMAIN-CONTAINING PROTEIN"/>
    <property type="match status" value="1"/>
</dbReference>
<keyword evidence="5 6" id="KW-0472">Membrane</keyword>
<feature type="transmembrane region" description="Helical" evidence="6">
    <location>
        <begin position="193"/>
        <end position="215"/>
    </location>
</feature>
<evidence type="ECO:0000256" key="4">
    <source>
        <dbReference type="ARBA" id="ARBA00022989"/>
    </source>
</evidence>